<dbReference type="InterPro" id="IPR057601">
    <property type="entry name" value="Oar-like_b-barrel"/>
</dbReference>
<feature type="region of interest" description="Disordered" evidence="7">
    <location>
        <begin position="655"/>
        <end position="674"/>
    </location>
</feature>
<keyword evidence="11" id="KW-1185">Reference proteome</keyword>
<keyword evidence="2" id="KW-0813">Transport</keyword>
<evidence type="ECO:0000256" key="7">
    <source>
        <dbReference type="SAM" id="MobiDB-lite"/>
    </source>
</evidence>
<keyword evidence="5" id="KW-0472">Membrane</keyword>
<dbReference type="InterPro" id="IPR039426">
    <property type="entry name" value="TonB-dep_rcpt-like"/>
</dbReference>
<dbReference type="InterPro" id="IPR036942">
    <property type="entry name" value="Beta-barrel_TonB_sf"/>
</dbReference>
<evidence type="ECO:0000256" key="1">
    <source>
        <dbReference type="ARBA" id="ARBA00004571"/>
    </source>
</evidence>
<evidence type="ECO:0000256" key="4">
    <source>
        <dbReference type="ARBA" id="ARBA00022692"/>
    </source>
</evidence>
<dbReference type="PANTHER" id="PTHR30069">
    <property type="entry name" value="TONB-DEPENDENT OUTER MEMBRANE RECEPTOR"/>
    <property type="match status" value="1"/>
</dbReference>
<evidence type="ECO:0000313" key="11">
    <source>
        <dbReference type="Proteomes" id="UP000254711"/>
    </source>
</evidence>
<feature type="domain" description="TonB-dependent transporter Oar-like beta-barrel" evidence="9">
    <location>
        <begin position="326"/>
        <end position="577"/>
    </location>
</feature>
<dbReference type="GO" id="GO:0015344">
    <property type="term" value="F:siderophore uptake transmembrane transporter activity"/>
    <property type="evidence" value="ECO:0007669"/>
    <property type="project" value="TreeGrafter"/>
</dbReference>
<evidence type="ECO:0000256" key="6">
    <source>
        <dbReference type="ARBA" id="ARBA00023237"/>
    </source>
</evidence>
<evidence type="ECO:0000256" key="3">
    <source>
        <dbReference type="ARBA" id="ARBA00022452"/>
    </source>
</evidence>
<dbReference type="OrthoDB" id="9768147at2"/>
<name>A0A370KDE0_9GAMM</name>
<evidence type="ECO:0000256" key="2">
    <source>
        <dbReference type="ARBA" id="ARBA00022448"/>
    </source>
</evidence>
<keyword evidence="6" id="KW-0998">Cell outer membrane</keyword>
<comment type="caution">
    <text evidence="10">The sequence shown here is derived from an EMBL/GenBank/DDBJ whole genome shotgun (WGS) entry which is preliminary data.</text>
</comment>
<dbReference type="GO" id="GO:0030246">
    <property type="term" value="F:carbohydrate binding"/>
    <property type="evidence" value="ECO:0007669"/>
    <property type="project" value="InterPro"/>
</dbReference>
<accession>A0A370KDE0</accession>
<keyword evidence="4" id="KW-0812">Transmembrane</keyword>
<sequence length="991" mass="106748">MGLAGVTFAQSTTGTIFGQAQAGQTVSVTGSTGISRSATVDNAGRYRISNLPLGTYSVTLQKDGAAVDTRNNVSITVNAGTEVSFASAASASSLSAVTVTANALPAIDVSSVDSRTVITSQDLERLPLGRSAEAIALLAPGVVAGSDYFSGQKAGSSVVSFGGAGVSENAYYINGYNTSDPLKNLGGVGLPYGAIDQQEIYTGGYSAMYGRSDGGVISQVGKRGSNDWHFGGQVMWSPKFLASDPKSLTYPNAQLPAGYGYTTPALAGTPYRTRKDNVSWNTVYSAYIGGPLVQDKLYMFVAAEAEKKEGKSTSTAAAAQPYNNYYTYDIPKYYVKLDWNINDSNILELTSISNKTSYEGDFYKFDYKTQTTGALFGHDTSTKTGSDIYVGKYTSYITDSLTFTATYGQNRAIDYSAVPGLSPTLPYLSGVTAQNPAITGGTPIRNGVTTLYVKDPNAHNKTHGLRLDLEYKLGDHTLAGGIDNMHYSAVDEGQQVGGPGYAWYYSKSAKPNVAINPALGVGAPGGAGYYARRLNFVTTTSMQVDQKAQYIEDRWQVTDRWLVNVGLRNDQFTNYNSAGQAYVKNSDQWAPRLGVSWDAFGDSTLKVFGNLGRYYLALPNSVAIRGASASTYTWEYFTYTGIDPKTGIPTGLKPLGPGPVSTNGEYGHAPDPKSVAASDLKSQYQDEAILGFNKMLTADWLFGAKATLRELQTAIDDVCSPDALEAKVVASGINPNSVEVPSGCLIFNPGETNSFLLKNTNGSGYTKVRMSTSDWGFTSGAKRKYYALDLFLEHPFDGKWMGRLDYTFSRSYGNTEGQVLSTIGQDDISKTQDWDTAPLMVNSNGVLSNDRTHQLKAYGSYQVADEWMVSGALRAMSGAPIACLGYYGTNESNPSGYGSRYRWCAGKPSTLGTIGRMPWTKLLDLGVTYRPAFADKKLAFNFNIFNVLNERKPTVLDATYETAPFTVSNTFGTATYQTTPRYGRFAVTYDF</sequence>
<protein>
    <submittedName>
        <fullName evidence="10">Oar protein</fullName>
    </submittedName>
</protein>
<evidence type="ECO:0000259" key="9">
    <source>
        <dbReference type="Pfam" id="PF25183"/>
    </source>
</evidence>
<dbReference type="AlphaFoldDB" id="A0A370KDE0"/>
<organism evidence="10 11">
    <name type="scientific">Dyella solisilvae</name>
    <dbReference type="NCBI Taxonomy" id="1920168"/>
    <lineage>
        <taxon>Bacteria</taxon>
        <taxon>Pseudomonadati</taxon>
        <taxon>Pseudomonadota</taxon>
        <taxon>Gammaproteobacteria</taxon>
        <taxon>Lysobacterales</taxon>
        <taxon>Rhodanobacteraceae</taxon>
        <taxon>Dyella</taxon>
    </lineage>
</organism>
<dbReference type="Pfam" id="PF13620">
    <property type="entry name" value="CarboxypepD_reg"/>
    <property type="match status" value="1"/>
</dbReference>
<dbReference type="SUPFAM" id="SSF49452">
    <property type="entry name" value="Starch-binding domain-like"/>
    <property type="match status" value="1"/>
</dbReference>
<dbReference type="GO" id="GO:0044718">
    <property type="term" value="P:siderophore transmembrane transport"/>
    <property type="evidence" value="ECO:0007669"/>
    <property type="project" value="TreeGrafter"/>
</dbReference>
<evidence type="ECO:0000259" key="8">
    <source>
        <dbReference type="Pfam" id="PF07715"/>
    </source>
</evidence>
<dbReference type="InterPro" id="IPR012910">
    <property type="entry name" value="Plug_dom"/>
</dbReference>
<feature type="domain" description="TonB-dependent receptor plug" evidence="8">
    <location>
        <begin position="113"/>
        <end position="215"/>
    </location>
</feature>
<dbReference type="Gene3D" id="2.40.170.20">
    <property type="entry name" value="TonB-dependent receptor, beta-barrel domain"/>
    <property type="match status" value="1"/>
</dbReference>
<dbReference type="GO" id="GO:0009279">
    <property type="term" value="C:cell outer membrane"/>
    <property type="evidence" value="ECO:0007669"/>
    <property type="project" value="UniProtKB-SubCell"/>
</dbReference>
<dbReference type="Proteomes" id="UP000254711">
    <property type="component" value="Unassembled WGS sequence"/>
</dbReference>
<evidence type="ECO:0000256" key="5">
    <source>
        <dbReference type="ARBA" id="ARBA00023136"/>
    </source>
</evidence>
<gene>
    <name evidence="10" type="ORF">DVT68_04615</name>
</gene>
<comment type="subcellular location">
    <subcellularLocation>
        <location evidence="1">Cell outer membrane</location>
        <topology evidence="1">Multi-pass membrane protein</topology>
    </subcellularLocation>
</comment>
<dbReference type="Pfam" id="PF07715">
    <property type="entry name" value="Plug"/>
    <property type="match status" value="1"/>
</dbReference>
<reference evidence="10 11" key="1">
    <citation type="submission" date="2018-07" db="EMBL/GenBank/DDBJ databases">
        <title>Dyella solisilvae sp. nov., isolated from the pine and broad-leaved mixed forest soil.</title>
        <authorList>
            <person name="Gao Z."/>
            <person name="Qiu L."/>
        </authorList>
    </citation>
    <scope>NUCLEOTIDE SEQUENCE [LARGE SCALE GENOMIC DNA]</scope>
    <source>
        <strain evidence="10 11">DHG54</strain>
    </source>
</reference>
<keyword evidence="3" id="KW-1134">Transmembrane beta strand</keyword>
<evidence type="ECO:0000313" key="10">
    <source>
        <dbReference type="EMBL" id="RDJ00666.1"/>
    </source>
</evidence>
<dbReference type="EMBL" id="QQSY01000001">
    <property type="protein sequence ID" value="RDJ00666.1"/>
    <property type="molecule type" value="Genomic_DNA"/>
</dbReference>
<dbReference type="PANTHER" id="PTHR30069:SF46">
    <property type="entry name" value="OAR PROTEIN"/>
    <property type="match status" value="1"/>
</dbReference>
<dbReference type="InterPro" id="IPR013784">
    <property type="entry name" value="Carb-bd-like_fold"/>
</dbReference>
<dbReference type="InterPro" id="IPR037066">
    <property type="entry name" value="Plug_dom_sf"/>
</dbReference>
<proteinExistence type="predicted"/>
<dbReference type="Gene3D" id="2.170.130.10">
    <property type="entry name" value="TonB-dependent receptor, plug domain"/>
    <property type="match status" value="1"/>
</dbReference>
<dbReference type="Gene3D" id="2.60.40.1120">
    <property type="entry name" value="Carboxypeptidase-like, regulatory domain"/>
    <property type="match status" value="1"/>
</dbReference>
<dbReference type="SUPFAM" id="SSF56935">
    <property type="entry name" value="Porins"/>
    <property type="match status" value="1"/>
</dbReference>
<dbReference type="Pfam" id="PF25183">
    <property type="entry name" value="OMP_b-brl_4"/>
    <property type="match status" value="1"/>
</dbReference>